<dbReference type="RefSeq" id="WP_127788720.1">
    <property type="nucleotide sequence ID" value="NZ_SACL01000006.1"/>
</dbReference>
<keyword evidence="2" id="KW-1185">Reference proteome</keyword>
<proteinExistence type="predicted"/>
<evidence type="ECO:0000313" key="1">
    <source>
        <dbReference type="EMBL" id="RVT95232.1"/>
    </source>
</evidence>
<evidence type="ECO:0000313" key="2">
    <source>
        <dbReference type="Proteomes" id="UP000282957"/>
    </source>
</evidence>
<dbReference type="EMBL" id="SACL01000006">
    <property type="protein sequence ID" value="RVT95232.1"/>
    <property type="molecule type" value="Genomic_DNA"/>
</dbReference>
<organism evidence="1 2">
    <name type="scientific">Rhodovarius crocodyli</name>
    <dbReference type="NCBI Taxonomy" id="1979269"/>
    <lineage>
        <taxon>Bacteria</taxon>
        <taxon>Pseudomonadati</taxon>
        <taxon>Pseudomonadota</taxon>
        <taxon>Alphaproteobacteria</taxon>
        <taxon>Acetobacterales</taxon>
        <taxon>Roseomonadaceae</taxon>
        <taxon>Rhodovarius</taxon>
    </lineage>
</organism>
<name>A0A437MC66_9PROT</name>
<evidence type="ECO:0008006" key="3">
    <source>
        <dbReference type="Google" id="ProtNLM"/>
    </source>
</evidence>
<dbReference type="OrthoDB" id="489040at2"/>
<reference evidence="1 2" key="1">
    <citation type="submission" date="2019-01" db="EMBL/GenBank/DDBJ databases">
        <authorList>
            <person name="Chen W.-M."/>
        </authorList>
    </citation>
    <scope>NUCLEOTIDE SEQUENCE [LARGE SCALE GENOMIC DNA]</scope>
    <source>
        <strain evidence="1 2">CCP-6</strain>
    </source>
</reference>
<accession>A0A437MC66</accession>
<dbReference type="AlphaFoldDB" id="A0A437MC66"/>
<gene>
    <name evidence="1" type="ORF">EOD42_16740</name>
</gene>
<dbReference type="Proteomes" id="UP000282957">
    <property type="component" value="Unassembled WGS sequence"/>
</dbReference>
<comment type="caution">
    <text evidence="1">The sequence shown here is derived from an EMBL/GenBank/DDBJ whole genome shotgun (WGS) entry which is preliminary data.</text>
</comment>
<protein>
    <recommendedName>
        <fullName evidence="3">Macro domain-containing protein</fullName>
    </recommendedName>
</protein>
<sequence>MVDEIFVFGSNLAGRHGKGAALHARLHCGAKYGQGEGLQGRSYAIPTKDARLATLHLSEIERHVARFLAFAVENPGLTFRLTPIGCGLAGYKPQDIAPMFAGAPGNVRMPVEFLDALTGPTP</sequence>